<evidence type="ECO:0000313" key="2">
    <source>
        <dbReference type="Proteomes" id="UP000825258"/>
    </source>
</evidence>
<dbReference type="Gene3D" id="1.10.150.280">
    <property type="entry name" value="AF1531-like domain"/>
    <property type="match status" value="2"/>
</dbReference>
<reference evidence="1 2" key="1">
    <citation type="submission" date="2021-06" db="EMBL/GenBank/DDBJ databases">
        <title>Whole genome sequences of Flavobacterium sp. KK2020170 and assembly.</title>
        <authorList>
            <person name="Kitahara K."/>
            <person name="Miyoshi S."/>
            <person name="Uesaka K."/>
        </authorList>
    </citation>
    <scope>NUCLEOTIDE SEQUENCE [LARGE SCALE GENOMIC DNA]</scope>
    <source>
        <strain evidence="1 2">KK2020170</strain>
    </source>
</reference>
<dbReference type="PANTHER" id="PTHR21180">
    <property type="entry name" value="ENDONUCLEASE/EXONUCLEASE/PHOSPHATASE FAMILY DOMAIN-CONTAINING PROTEIN 1"/>
    <property type="match status" value="1"/>
</dbReference>
<dbReference type="RefSeq" id="WP_221257556.1">
    <property type="nucleotide sequence ID" value="NZ_AP024749.1"/>
</dbReference>
<dbReference type="SUPFAM" id="SSF47781">
    <property type="entry name" value="RuvA domain 2-like"/>
    <property type="match status" value="2"/>
</dbReference>
<dbReference type="Proteomes" id="UP000825258">
    <property type="component" value="Chromosome"/>
</dbReference>
<evidence type="ECO:0000313" key="1">
    <source>
        <dbReference type="EMBL" id="BCY28437.1"/>
    </source>
</evidence>
<dbReference type="EMBL" id="AP024749">
    <property type="protein sequence ID" value="BCY28437.1"/>
    <property type="molecule type" value="Genomic_DNA"/>
</dbReference>
<dbReference type="Pfam" id="PF12836">
    <property type="entry name" value="HHH_3"/>
    <property type="match status" value="2"/>
</dbReference>
<proteinExistence type="predicted"/>
<protein>
    <recommendedName>
        <fullName evidence="3">DNA uptake protein ComE</fullName>
    </recommendedName>
</protein>
<name>A0ABN6HYF6_9FLAO</name>
<dbReference type="InterPro" id="IPR010994">
    <property type="entry name" value="RuvA_2-like"/>
</dbReference>
<organism evidence="1 2">
    <name type="scientific">Flavobacterium okayamense</name>
    <dbReference type="NCBI Taxonomy" id="2830782"/>
    <lineage>
        <taxon>Bacteria</taxon>
        <taxon>Pseudomonadati</taxon>
        <taxon>Bacteroidota</taxon>
        <taxon>Flavobacteriia</taxon>
        <taxon>Flavobacteriales</taxon>
        <taxon>Flavobacteriaceae</taxon>
        <taxon>Flavobacterium</taxon>
    </lineage>
</organism>
<gene>
    <name evidence="1" type="ORF">KK2020170_13050</name>
</gene>
<accession>A0ABN6HYF6</accession>
<dbReference type="PANTHER" id="PTHR21180:SF32">
    <property type="entry name" value="ENDONUCLEASE_EXONUCLEASE_PHOSPHATASE FAMILY DOMAIN-CONTAINING PROTEIN 1"/>
    <property type="match status" value="1"/>
</dbReference>
<keyword evidence="2" id="KW-1185">Reference proteome</keyword>
<dbReference type="InterPro" id="IPR051675">
    <property type="entry name" value="Endo/Exo/Phosphatase_dom_1"/>
</dbReference>
<sequence>MNKLKSYFMFSSGQRNGIFVLILIVLVLQLVIFNFNKLIPKAEHQERSYSNLKWLSFQSKIDSLKSTSKNQEYKLQPFNPNYISDYKGYMLGMSLEEIDRLHKFREEGRFINSISDFKKVTNVSDSLLNKISPYFKFPDWVVAKSTSKKDQHQFFEKNKIERKNINEASKEELMKVYGIGDKLSDIILKDKEKFGEFVTIEQLKYVWGITPETFENITKSFFVERTQTPITKLKINEASTKELSQFPYFNYKIAKEIVTQRSMNGSFAKVEDLTKINNFPVEKIEIIVLYLEIN</sequence>
<evidence type="ECO:0008006" key="3">
    <source>
        <dbReference type="Google" id="ProtNLM"/>
    </source>
</evidence>